<organism evidence="11 12">
    <name type="scientific">Chengkuizengella marina</name>
    <dbReference type="NCBI Taxonomy" id="2507566"/>
    <lineage>
        <taxon>Bacteria</taxon>
        <taxon>Bacillati</taxon>
        <taxon>Bacillota</taxon>
        <taxon>Bacilli</taxon>
        <taxon>Bacillales</taxon>
        <taxon>Paenibacillaceae</taxon>
        <taxon>Chengkuizengella</taxon>
    </lineage>
</organism>
<keyword evidence="7 9" id="KW-0573">Peptidoglycan synthesis</keyword>
<dbReference type="UniPathway" id="UPA00219"/>
<evidence type="ECO:0000256" key="1">
    <source>
        <dbReference type="ARBA" id="ARBA00004752"/>
    </source>
</evidence>
<dbReference type="InterPro" id="IPR036365">
    <property type="entry name" value="PGBD-like_sf"/>
</dbReference>
<dbReference type="EMBL" id="SIJB01000005">
    <property type="protein sequence ID" value="NBI27715.1"/>
    <property type="molecule type" value="Genomic_DNA"/>
</dbReference>
<evidence type="ECO:0000313" key="11">
    <source>
        <dbReference type="EMBL" id="NBI27715.1"/>
    </source>
</evidence>
<keyword evidence="4" id="KW-0808">Transferase</keyword>
<dbReference type="Gene3D" id="2.40.440.10">
    <property type="entry name" value="L,D-transpeptidase catalytic domain-like"/>
    <property type="match status" value="1"/>
</dbReference>
<sequence>MPWGKYGIHGTNKPWLIGTSVSSGCIRMRNEDVEKLYKIIPVGTKVEIDGPIDGIDKREFKKLAKGNSGNLVLLLQQNLKSHGYYKGKVTGIFDEETENAVKRMQKDYGLNESGVTSKREYRRLGMIE</sequence>
<feature type="domain" description="L,D-TPase catalytic" evidence="10">
    <location>
        <begin position="1"/>
        <end position="49"/>
    </location>
</feature>
<evidence type="ECO:0000256" key="2">
    <source>
        <dbReference type="ARBA" id="ARBA00005992"/>
    </source>
</evidence>
<dbReference type="SUPFAM" id="SSF47090">
    <property type="entry name" value="PGBD-like"/>
    <property type="match status" value="1"/>
</dbReference>
<dbReference type="InterPro" id="IPR005490">
    <property type="entry name" value="LD_TPept_cat_dom"/>
</dbReference>
<keyword evidence="6 9" id="KW-0133">Cell shape</keyword>
<dbReference type="Pfam" id="PF03734">
    <property type="entry name" value="YkuD"/>
    <property type="match status" value="1"/>
</dbReference>
<dbReference type="GO" id="GO:0008360">
    <property type="term" value="P:regulation of cell shape"/>
    <property type="evidence" value="ECO:0007669"/>
    <property type="project" value="UniProtKB-UniRule"/>
</dbReference>
<dbReference type="PROSITE" id="PS52029">
    <property type="entry name" value="LD_TPASE"/>
    <property type="match status" value="1"/>
</dbReference>
<dbReference type="InterPro" id="IPR002477">
    <property type="entry name" value="Peptidoglycan-bd-like"/>
</dbReference>
<evidence type="ECO:0000256" key="8">
    <source>
        <dbReference type="ARBA" id="ARBA00023316"/>
    </source>
</evidence>
<evidence type="ECO:0000259" key="10">
    <source>
        <dbReference type="PROSITE" id="PS52029"/>
    </source>
</evidence>
<keyword evidence="5" id="KW-0378">Hydrolase</keyword>
<dbReference type="GO" id="GO:0071555">
    <property type="term" value="P:cell wall organization"/>
    <property type="evidence" value="ECO:0007669"/>
    <property type="project" value="UniProtKB-UniRule"/>
</dbReference>
<dbReference type="InterPro" id="IPR050979">
    <property type="entry name" value="LD-transpeptidase"/>
</dbReference>
<dbReference type="Proteomes" id="UP000448943">
    <property type="component" value="Unassembled WGS sequence"/>
</dbReference>
<dbReference type="CDD" id="cd16913">
    <property type="entry name" value="YkuD_like"/>
    <property type="match status" value="1"/>
</dbReference>
<reference evidence="11 12" key="1">
    <citation type="submission" date="2019-01" db="EMBL/GenBank/DDBJ databases">
        <title>Chengkuizengella sp. nov., isolated from deep-sea sediment of East Pacific Ocean.</title>
        <authorList>
            <person name="Yang J."/>
            <person name="Lai Q."/>
            <person name="Shao Z."/>
        </authorList>
    </citation>
    <scope>NUCLEOTIDE SEQUENCE [LARGE SCALE GENOMIC DNA]</scope>
    <source>
        <strain evidence="11 12">YPA3-1-1</strain>
    </source>
</reference>
<evidence type="ECO:0000256" key="4">
    <source>
        <dbReference type="ARBA" id="ARBA00022679"/>
    </source>
</evidence>
<evidence type="ECO:0000313" key="12">
    <source>
        <dbReference type="Proteomes" id="UP000448943"/>
    </source>
</evidence>
<keyword evidence="12" id="KW-1185">Reference proteome</keyword>
<dbReference type="GO" id="GO:0071972">
    <property type="term" value="F:peptidoglycan L,D-transpeptidase activity"/>
    <property type="evidence" value="ECO:0007669"/>
    <property type="project" value="TreeGrafter"/>
</dbReference>
<dbReference type="GO" id="GO:0016757">
    <property type="term" value="F:glycosyltransferase activity"/>
    <property type="evidence" value="ECO:0007669"/>
    <property type="project" value="UniProtKB-KW"/>
</dbReference>
<dbReference type="InterPro" id="IPR036366">
    <property type="entry name" value="PGBDSf"/>
</dbReference>
<proteinExistence type="inferred from homology"/>
<accession>A0A6N9PYL2</accession>
<dbReference type="GO" id="GO:0018104">
    <property type="term" value="P:peptidoglycan-protein cross-linking"/>
    <property type="evidence" value="ECO:0007669"/>
    <property type="project" value="TreeGrafter"/>
</dbReference>
<dbReference type="PANTHER" id="PTHR30582">
    <property type="entry name" value="L,D-TRANSPEPTIDASE"/>
    <property type="match status" value="1"/>
</dbReference>
<comment type="pathway">
    <text evidence="1 9">Cell wall biogenesis; peptidoglycan biosynthesis.</text>
</comment>
<evidence type="ECO:0000256" key="5">
    <source>
        <dbReference type="ARBA" id="ARBA00022801"/>
    </source>
</evidence>
<protein>
    <recommendedName>
        <fullName evidence="10">L,D-TPase catalytic domain-containing protein</fullName>
    </recommendedName>
</protein>
<name>A0A6N9PYL2_9BACL</name>
<feature type="active site" description="Nucleophile" evidence="9">
    <location>
        <position position="25"/>
    </location>
</feature>
<comment type="caution">
    <text evidence="11">The sequence shown here is derived from an EMBL/GenBank/DDBJ whole genome shotgun (WGS) entry which is preliminary data.</text>
</comment>
<dbReference type="PANTHER" id="PTHR30582:SF24">
    <property type="entry name" value="L,D-TRANSPEPTIDASE ERFK_SRFK-RELATED"/>
    <property type="match status" value="1"/>
</dbReference>
<keyword evidence="3" id="KW-0328">Glycosyltransferase</keyword>
<evidence type="ECO:0000256" key="9">
    <source>
        <dbReference type="PROSITE-ProRule" id="PRU01373"/>
    </source>
</evidence>
<feature type="active site" description="Proton donor/acceptor" evidence="9">
    <location>
        <position position="9"/>
    </location>
</feature>
<comment type="similarity">
    <text evidence="2">Belongs to the YkuD family.</text>
</comment>
<gene>
    <name evidence="11" type="ORF">ERL59_01910</name>
</gene>
<evidence type="ECO:0000256" key="3">
    <source>
        <dbReference type="ARBA" id="ARBA00022676"/>
    </source>
</evidence>
<keyword evidence="8 9" id="KW-0961">Cell wall biogenesis/degradation</keyword>
<dbReference type="SUPFAM" id="SSF141523">
    <property type="entry name" value="L,D-transpeptidase catalytic domain-like"/>
    <property type="match status" value="1"/>
</dbReference>
<dbReference type="AlphaFoldDB" id="A0A6N9PYL2"/>
<dbReference type="Pfam" id="PF01471">
    <property type="entry name" value="PG_binding_1"/>
    <property type="match status" value="1"/>
</dbReference>
<dbReference type="InterPro" id="IPR038063">
    <property type="entry name" value="Transpep_catalytic_dom"/>
</dbReference>
<evidence type="ECO:0000256" key="6">
    <source>
        <dbReference type="ARBA" id="ARBA00022960"/>
    </source>
</evidence>
<dbReference type="GO" id="GO:0005576">
    <property type="term" value="C:extracellular region"/>
    <property type="evidence" value="ECO:0007669"/>
    <property type="project" value="TreeGrafter"/>
</dbReference>
<evidence type="ECO:0000256" key="7">
    <source>
        <dbReference type="ARBA" id="ARBA00022984"/>
    </source>
</evidence>
<dbReference type="PROSITE" id="PS51257">
    <property type="entry name" value="PROKAR_LIPOPROTEIN"/>
    <property type="match status" value="1"/>
</dbReference>
<dbReference type="Gene3D" id="1.10.101.10">
    <property type="entry name" value="PGBD-like superfamily/PGBD"/>
    <property type="match status" value="1"/>
</dbReference>